<dbReference type="EMBL" id="JMIH01000014">
    <property type="protein sequence ID" value="KEO75169.1"/>
    <property type="molecule type" value="Genomic_DNA"/>
</dbReference>
<organism evidence="2 3">
    <name type="scientific">Anditalea andensis</name>
    <dbReference type="NCBI Taxonomy" id="1048983"/>
    <lineage>
        <taxon>Bacteria</taxon>
        <taxon>Pseudomonadati</taxon>
        <taxon>Bacteroidota</taxon>
        <taxon>Cytophagia</taxon>
        <taxon>Cytophagales</taxon>
        <taxon>Cytophagaceae</taxon>
        <taxon>Anditalea</taxon>
    </lineage>
</organism>
<dbReference type="OrthoDB" id="980086at2"/>
<dbReference type="STRING" id="1048983.EL17_05735"/>
<keyword evidence="1" id="KW-0812">Transmembrane</keyword>
<proteinExistence type="predicted"/>
<evidence type="ECO:0000313" key="2">
    <source>
        <dbReference type="EMBL" id="KEO75169.1"/>
    </source>
</evidence>
<dbReference type="Proteomes" id="UP000027821">
    <property type="component" value="Unassembled WGS sequence"/>
</dbReference>
<comment type="caution">
    <text evidence="2">The sequence shown here is derived from an EMBL/GenBank/DDBJ whole genome shotgun (WGS) entry which is preliminary data.</text>
</comment>
<keyword evidence="3" id="KW-1185">Reference proteome</keyword>
<accession>A0A074L1Z7</accession>
<dbReference type="eggNOG" id="ENOG502Z7W1">
    <property type="taxonomic scope" value="Bacteria"/>
</dbReference>
<keyword evidence="1" id="KW-0472">Membrane</keyword>
<evidence type="ECO:0008006" key="4">
    <source>
        <dbReference type="Google" id="ProtNLM"/>
    </source>
</evidence>
<dbReference type="AlphaFoldDB" id="A0A074L1Z7"/>
<protein>
    <recommendedName>
        <fullName evidence="4">Aerotolerance regulator N-terminal domain-containing protein</fullName>
    </recommendedName>
</protein>
<gene>
    <name evidence="2" type="ORF">EL17_05735</name>
</gene>
<feature type="transmembrane region" description="Helical" evidence="1">
    <location>
        <begin position="43"/>
        <end position="64"/>
    </location>
</feature>
<keyword evidence="1" id="KW-1133">Transmembrane helix</keyword>
<feature type="transmembrane region" description="Helical" evidence="1">
    <location>
        <begin position="12"/>
        <end position="31"/>
    </location>
</feature>
<sequence length="545" mass="62057">MQIDFQWPMGWAVAITCLLTLLLAVQLILIIRNNGLSLVRKTVRFTFNLLFVFSIILLLFRPYWIRAYTPKNILVHDGQVSQHDLNLIKDSLNLTEILSIDHYENGPDNIHLVGQHYTPVQMAKLQYASQITWLPNRTGINISDIRWNGVLRQGQNQKIYGTYLGDEDAILSIRYGEEMLDTVHVGPHHTTFTFTVQPKALGRNNLTLLSEGKELGQIRFYVIQNNPVHYKMLFSYPDMEIRHLSEWLGKRGQGISTYVYTSTSVIHQSTNIEKTDTLQFIITEPAYAGSSEVKAAIESGASVLFTNFSDVEKELLLVNRTLETDWAVNKTNAESNRTIDGALTALPYKFITQPHQWKLLDDAVGFQRVGRANVGVSLLEATFPIALQGDSLGYADVWDNILYAMRPAEGITFQVPHPLFTGIGSPEWSVNSPLEIEHLLTVASDSIFLIPSSINPLNHTAVYKAFSSGWNTLADTLEVYVYGQEDGFSAIRQKNQINQFIQYHRQQRKLAKDPIFHIQQLSHWWWFGLVIFSATLLWMEPRFNA</sequence>
<evidence type="ECO:0000313" key="3">
    <source>
        <dbReference type="Proteomes" id="UP000027821"/>
    </source>
</evidence>
<dbReference type="RefSeq" id="WP_035071797.1">
    <property type="nucleotide sequence ID" value="NZ_JMIH01000014.1"/>
</dbReference>
<name>A0A074L1Z7_9BACT</name>
<reference evidence="2 3" key="1">
    <citation type="submission" date="2014-04" db="EMBL/GenBank/DDBJ databases">
        <title>Characterization and application of a salt tolerant electro-active bacterium.</title>
        <authorList>
            <person name="Yang L."/>
            <person name="Wei S."/>
            <person name="Tay Q.X.M."/>
        </authorList>
    </citation>
    <scope>NUCLEOTIDE SEQUENCE [LARGE SCALE GENOMIC DNA]</scope>
    <source>
        <strain evidence="2 3">LY1</strain>
    </source>
</reference>
<evidence type="ECO:0000256" key="1">
    <source>
        <dbReference type="SAM" id="Phobius"/>
    </source>
</evidence>